<evidence type="ECO:0000259" key="13">
    <source>
        <dbReference type="Pfam" id="PF01515"/>
    </source>
</evidence>
<comment type="function">
    <text evidence="12">Involved in acetate metabolism.</text>
</comment>
<evidence type="ECO:0000256" key="8">
    <source>
        <dbReference type="ARBA" id="ARBA00022490"/>
    </source>
</evidence>
<feature type="domain" description="DRTGG" evidence="14">
    <location>
        <begin position="226"/>
        <end position="334"/>
    </location>
</feature>
<dbReference type="InterPro" id="IPR002505">
    <property type="entry name" value="PTA_PTB"/>
</dbReference>
<dbReference type="Gene3D" id="3.40.50.10950">
    <property type="match status" value="1"/>
</dbReference>
<dbReference type="Pfam" id="PF07085">
    <property type="entry name" value="DRTGG"/>
    <property type="match status" value="1"/>
</dbReference>
<dbReference type="UniPathway" id="UPA00340">
    <property type="reaction ID" value="UER00459"/>
</dbReference>
<evidence type="ECO:0000256" key="7">
    <source>
        <dbReference type="ARBA" id="ARBA00021528"/>
    </source>
</evidence>
<dbReference type="GO" id="GO:0006085">
    <property type="term" value="P:acetyl-CoA biosynthetic process"/>
    <property type="evidence" value="ECO:0007669"/>
    <property type="project" value="UniProtKB-UniPathway"/>
</dbReference>
<dbReference type="InterPro" id="IPR050500">
    <property type="entry name" value="Phos_Acetyltrans/Butyryltrans"/>
</dbReference>
<evidence type="ECO:0000256" key="12">
    <source>
        <dbReference type="PIRNR" id="PIRNR006107"/>
    </source>
</evidence>
<dbReference type="PATRIC" id="fig|186490.8.peg.313"/>
<comment type="similarity">
    <text evidence="4 12">In the N-terminal section; belongs to the CobB/CobQ family.</text>
</comment>
<dbReference type="Gene3D" id="3.40.50.10750">
    <property type="entry name" value="Isocitrate/Isopropylmalate dehydrogenase-like"/>
    <property type="match status" value="1"/>
</dbReference>
<dbReference type="NCBIfam" id="NF004167">
    <property type="entry name" value="PRK05632.1"/>
    <property type="match status" value="1"/>
</dbReference>
<dbReference type="InterPro" id="IPR010766">
    <property type="entry name" value="DRTGG"/>
</dbReference>
<dbReference type="InterPro" id="IPR004614">
    <property type="entry name" value="P_AcTrfase"/>
</dbReference>
<dbReference type="InterPro" id="IPR042112">
    <property type="entry name" value="P_AcTrfase_dom2"/>
</dbReference>
<dbReference type="SUPFAM" id="SSF52540">
    <property type="entry name" value="P-loop containing nucleoside triphosphate hydrolases"/>
    <property type="match status" value="1"/>
</dbReference>
<gene>
    <name evidence="15" type="primary">pta</name>
    <name evidence="15" type="ORF">AB162_331</name>
</gene>
<keyword evidence="10 12" id="KW-0012">Acyltransferase</keyword>
<keyword evidence="16" id="KW-1185">Reference proteome</keyword>
<evidence type="ECO:0000259" key="14">
    <source>
        <dbReference type="Pfam" id="PF07085"/>
    </source>
</evidence>
<dbReference type="GO" id="GO:0008959">
    <property type="term" value="F:phosphate acetyltransferase activity"/>
    <property type="evidence" value="ECO:0007669"/>
    <property type="project" value="UniProtKB-EC"/>
</dbReference>
<accession>A0A0K2BKR5</accession>
<dbReference type="SUPFAM" id="SSF53659">
    <property type="entry name" value="Isocitrate/Isopropylmalate dehydrogenase-like"/>
    <property type="match status" value="1"/>
</dbReference>
<evidence type="ECO:0000256" key="9">
    <source>
        <dbReference type="ARBA" id="ARBA00022679"/>
    </source>
</evidence>
<dbReference type="Gene3D" id="3.40.1390.20">
    <property type="entry name" value="HprK N-terminal domain-like"/>
    <property type="match status" value="1"/>
</dbReference>
<evidence type="ECO:0000256" key="1">
    <source>
        <dbReference type="ARBA" id="ARBA00004496"/>
    </source>
</evidence>
<feature type="domain" description="Phosphate acetyl/butaryl transferase" evidence="13">
    <location>
        <begin position="383"/>
        <end position="697"/>
    </location>
</feature>
<dbReference type="PANTHER" id="PTHR43356:SF3">
    <property type="entry name" value="PHOSPHATE ACETYLTRANSFERASE"/>
    <property type="match status" value="1"/>
</dbReference>
<dbReference type="InterPro" id="IPR027417">
    <property type="entry name" value="P-loop_NTPase"/>
</dbReference>
<dbReference type="PANTHER" id="PTHR43356">
    <property type="entry name" value="PHOSPHATE ACETYLTRANSFERASE"/>
    <property type="match status" value="1"/>
</dbReference>
<keyword evidence="8 12" id="KW-0963">Cytoplasm</keyword>
<comment type="similarity">
    <text evidence="3 12">In the C-terminal section; belongs to the phosphate acetyltransferase and butyryltransferase family.</text>
</comment>
<proteinExistence type="inferred from homology"/>
<dbReference type="EMBL" id="CP011787">
    <property type="protein sequence ID" value="AKZ65925.1"/>
    <property type="molecule type" value="Genomic_DNA"/>
</dbReference>
<sequence>MLIPIGTRVGLTSISLGIIRAMEQNNIHLNVFTKIATTDYDKNNIDLITSIICNQYNIPYTTPLSLYEIESLICSNQKDLLMEKIIACYHKKKTKESSIILLEGIRTTSEYQFANVVNYEIATMLKSDIIFVLTQIPTLIDQLKIQIKLASAIFGKNNNITGVIINKINAPIYSADTSIELATILHEDNNNIINEFDHNLIYKNSPLPVLGCIPWNIELIYIRAIDIARHLSAIIINQGDIQLRIIKSVTCCTGSLPNMLNEVKPSSLIIIEADRTEVIAALGLAINSVKIGAVLLTSSDKIDPNIYKIFAKAFQTGLPVFTVPTNTCQTLINLKNFKLPIPVDEEIRLEKLQNYIAGYIDKIWIKSLKKSSARKSLLSPQEFRYQITEQARKANKRIILPEGDEPRTIKAASICSDRGIATCILLGNPTKIKSVATLHGIELSKSIKIIDPVAERYKYLLPLVKLRQIKGMTDDLAREQLKDNVVLGTMMLAQDEVDGLVSGAVHTTANTIRPPLQLIRTAPGYSLVSSVFFMLLPEQVLVYGDCAINTDPTSEQLAEIAIQSANSATDFGIEPRVALISYSTGNSGVGSDVDKVRKATYLAKSKRPDLIIDGPLQYDAAIIAEVALSKAPNSPVAGKATVLIFPDLNTGNTTYKAVQRTANLISIGPVLQGLRKPVNDLSRGALVDDIVYTIAITSIQANNAKKK</sequence>
<dbReference type="NCBIfam" id="NF007233">
    <property type="entry name" value="PRK09653.1"/>
    <property type="match status" value="1"/>
</dbReference>
<dbReference type="Proteomes" id="UP000056466">
    <property type="component" value="Chromosome"/>
</dbReference>
<dbReference type="FunFam" id="3.40.50.10750:FF:000001">
    <property type="entry name" value="Phosphate acetyltransferase"/>
    <property type="match status" value="1"/>
</dbReference>
<dbReference type="Pfam" id="PF01515">
    <property type="entry name" value="PTA_PTB"/>
    <property type="match status" value="1"/>
</dbReference>
<dbReference type="SUPFAM" id="SSF75138">
    <property type="entry name" value="HprK N-terminal domain-like"/>
    <property type="match status" value="1"/>
</dbReference>
<evidence type="ECO:0000256" key="2">
    <source>
        <dbReference type="ARBA" id="ARBA00004989"/>
    </source>
</evidence>
<evidence type="ECO:0000256" key="3">
    <source>
        <dbReference type="ARBA" id="ARBA00008756"/>
    </source>
</evidence>
<comment type="catalytic activity">
    <reaction evidence="12">
        <text>acetyl-CoA + phosphate = acetyl phosphate + CoA</text>
        <dbReference type="Rhea" id="RHEA:19521"/>
        <dbReference type="ChEBI" id="CHEBI:22191"/>
        <dbReference type="ChEBI" id="CHEBI:43474"/>
        <dbReference type="ChEBI" id="CHEBI:57287"/>
        <dbReference type="ChEBI" id="CHEBI:57288"/>
        <dbReference type="EC" id="2.3.1.8"/>
    </reaction>
</comment>
<name>A0A0K2BKR5_9GAMM</name>
<comment type="subcellular location">
    <subcellularLocation>
        <location evidence="1 12">Cytoplasm</location>
    </subcellularLocation>
</comment>
<dbReference type="NCBIfam" id="TIGR00651">
    <property type="entry name" value="pta"/>
    <property type="match status" value="1"/>
</dbReference>
<protein>
    <recommendedName>
        <fullName evidence="7 12">Phosphate acetyltransferase</fullName>
        <ecNumber evidence="6 12">2.3.1.8</ecNumber>
    </recommendedName>
    <alternativeName>
        <fullName evidence="11 12">Phosphotransacetylase</fullName>
    </alternativeName>
</protein>
<evidence type="ECO:0000313" key="16">
    <source>
        <dbReference type="Proteomes" id="UP000056466"/>
    </source>
</evidence>
<dbReference type="InterPro" id="IPR042113">
    <property type="entry name" value="P_AcTrfase_dom1"/>
</dbReference>
<reference evidence="15 16" key="1">
    <citation type="submission" date="2015-06" db="EMBL/GenBank/DDBJ databases">
        <title>Lineage-specific patterns of genome deterioration in obligate symbionts.</title>
        <authorList>
            <person name="Bennett G.M."/>
            <person name="McCutcheon J.P."/>
            <person name="McDonald B.R."/>
            <person name="Moran N.A."/>
        </authorList>
    </citation>
    <scope>NUCLEOTIDE SEQUENCE [LARGE SCALE GENOMIC DNA]</scope>
    <source>
        <strain evidence="15 16">B-GSS</strain>
    </source>
</reference>
<dbReference type="EC" id="2.3.1.8" evidence="6 12"/>
<dbReference type="InterPro" id="IPR016475">
    <property type="entry name" value="P-Actrans_bac"/>
</dbReference>
<comment type="pathway">
    <text evidence="2 12">Metabolic intermediate biosynthesis; acetyl-CoA biosynthesis; acetyl-CoA from acetate: step 2/2.</text>
</comment>
<evidence type="ECO:0000256" key="4">
    <source>
        <dbReference type="ARBA" id="ARBA00009786"/>
    </source>
</evidence>
<evidence type="ECO:0000256" key="5">
    <source>
        <dbReference type="ARBA" id="ARBA00011643"/>
    </source>
</evidence>
<dbReference type="GO" id="GO:0005737">
    <property type="term" value="C:cytoplasm"/>
    <property type="evidence" value="ECO:0007669"/>
    <property type="project" value="UniProtKB-SubCell"/>
</dbReference>
<dbReference type="PIRSF" id="PIRSF006107">
    <property type="entry name" value="PhpActrans_proteobac"/>
    <property type="match status" value="1"/>
</dbReference>
<evidence type="ECO:0000256" key="6">
    <source>
        <dbReference type="ARBA" id="ARBA00012707"/>
    </source>
</evidence>
<evidence type="ECO:0000256" key="10">
    <source>
        <dbReference type="ARBA" id="ARBA00023315"/>
    </source>
</evidence>
<evidence type="ECO:0000256" key="11">
    <source>
        <dbReference type="ARBA" id="ARBA00031108"/>
    </source>
</evidence>
<dbReference type="AlphaFoldDB" id="A0A0K2BKR5"/>
<dbReference type="InterPro" id="IPR028979">
    <property type="entry name" value="Ser_kin/Pase_Hpr-like_N_sf"/>
</dbReference>
<comment type="subunit">
    <text evidence="5">Homohexamer.</text>
</comment>
<dbReference type="KEGG" id="bcig:AB162_331"/>
<keyword evidence="9 12" id="KW-0808">Transferase</keyword>
<dbReference type="Pfam" id="PF13500">
    <property type="entry name" value="AAA_26"/>
    <property type="match status" value="1"/>
</dbReference>
<organism evidence="15 16">
    <name type="scientific">Candidatus Palibaumannia cicadellinicola</name>
    <dbReference type="NCBI Taxonomy" id="186490"/>
    <lineage>
        <taxon>Bacteria</taxon>
        <taxon>Pseudomonadati</taxon>
        <taxon>Pseudomonadota</taxon>
        <taxon>Gammaproteobacteria</taxon>
        <taxon>Candidatus Palibaumannia</taxon>
    </lineage>
</organism>
<comment type="domain">
    <text evidence="12">The N-terminal region seems to be important for proper quaternary structure. The C-terminal region contains the substrate-binding site.</text>
</comment>
<evidence type="ECO:0000313" key="15">
    <source>
        <dbReference type="EMBL" id="AKZ65925.1"/>
    </source>
</evidence>